<dbReference type="PANTHER" id="PTHR46501:SF7">
    <property type="entry name" value="MYOMEGALIN ISOFORM X1"/>
    <property type="match status" value="1"/>
</dbReference>
<evidence type="ECO:0000313" key="2">
    <source>
        <dbReference type="EMBL" id="CAF96137.1"/>
    </source>
</evidence>
<dbReference type="GO" id="GO:1903358">
    <property type="term" value="P:regulation of Golgi organization"/>
    <property type="evidence" value="ECO:0007669"/>
    <property type="project" value="TreeGrafter"/>
</dbReference>
<proteinExistence type="predicted"/>
<feature type="non-terminal residue" evidence="2">
    <location>
        <position position="1"/>
    </location>
</feature>
<feature type="non-terminal residue" evidence="2">
    <location>
        <position position="203"/>
    </location>
</feature>
<dbReference type="EMBL" id="CAAE01014260">
    <property type="protein sequence ID" value="CAF96137.1"/>
    <property type="molecule type" value="Genomic_DNA"/>
</dbReference>
<gene>
    <name evidence="2" type="ORF">GSTENG00013054001</name>
</gene>
<evidence type="ECO:0000256" key="1">
    <source>
        <dbReference type="SAM" id="Coils"/>
    </source>
</evidence>
<accession>Q4ST95</accession>
<feature type="coiled-coil region" evidence="1">
    <location>
        <begin position="74"/>
        <end position="200"/>
    </location>
</feature>
<reference evidence="2" key="2">
    <citation type="submission" date="2004-02" db="EMBL/GenBank/DDBJ databases">
        <authorList>
            <consortium name="Genoscope"/>
            <consortium name="Whitehead Institute Centre for Genome Research"/>
        </authorList>
    </citation>
    <scope>NUCLEOTIDE SEQUENCE</scope>
</reference>
<sequence>QDLVMKLEEKDGELSSEKKNALKRDKTIQGLTQVLKEKEKEITELFHEIEDRDDALAKARETAHKAQLQKYQGVEEHQNLLMERQTELAKLQGEHNAKVFEAQKLQRALDRREQELADLQQAKDHLEVEMEDLQQQKKKGDKALNDLNNQLKKMSDEIAERESALQQQYQETLDQTKRKLQAHEVTIQRLTSTLSDKEQQLQV</sequence>
<name>Q4ST95_TETNG</name>
<dbReference type="GO" id="GO:0090063">
    <property type="term" value="P:positive regulation of microtubule nucleation"/>
    <property type="evidence" value="ECO:0007669"/>
    <property type="project" value="TreeGrafter"/>
</dbReference>
<dbReference type="GO" id="GO:0005794">
    <property type="term" value="C:Golgi apparatus"/>
    <property type="evidence" value="ECO:0007669"/>
    <property type="project" value="TreeGrafter"/>
</dbReference>
<dbReference type="GO" id="GO:0060090">
    <property type="term" value="F:molecular adaptor activity"/>
    <property type="evidence" value="ECO:0007669"/>
    <property type="project" value="TreeGrafter"/>
</dbReference>
<dbReference type="KEGG" id="tng:GSTEN00013054G001"/>
<dbReference type="InterPro" id="IPR052593">
    <property type="entry name" value="MT-associated_AKAP9-binding"/>
</dbReference>
<dbReference type="GO" id="GO:0005813">
    <property type="term" value="C:centrosome"/>
    <property type="evidence" value="ECO:0007669"/>
    <property type="project" value="TreeGrafter"/>
</dbReference>
<dbReference type="GO" id="GO:0007098">
    <property type="term" value="P:centrosome cycle"/>
    <property type="evidence" value="ECO:0007669"/>
    <property type="project" value="TreeGrafter"/>
</dbReference>
<organism evidence="2">
    <name type="scientific">Tetraodon nigroviridis</name>
    <name type="common">Spotted green pufferfish</name>
    <name type="synonym">Chelonodon nigroviridis</name>
    <dbReference type="NCBI Taxonomy" id="99883"/>
    <lineage>
        <taxon>Eukaryota</taxon>
        <taxon>Metazoa</taxon>
        <taxon>Chordata</taxon>
        <taxon>Craniata</taxon>
        <taxon>Vertebrata</taxon>
        <taxon>Euteleostomi</taxon>
        <taxon>Actinopterygii</taxon>
        <taxon>Neopterygii</taxon>
        <taxon>Teleostei</taxon>
        <taxon>Neoteleostei</taxon>
        <taxon>Acanthomorphata</taxon>
        <taxon>Eupercaria</taxon>
        <taxon>Tetraodontiformes</taxon>
        <taxon>Tetradontoidea</taxon>
        <taxon>Tetraodontidae</taxon>
        <taxon>Tetraodon</taxon>
    </lineage>
</organism>
<dbReference type="OrthoDB" id="10255000at2759"/>
<protein>
    <submittedName>
        <fullName evidence="2">(spotted green pufferfish) hypothetical protein</fullName>
    </submittedName>
</protein>
<dbReference type="PANTHER" id="PTHR46501">
    <property type="entry name" value="MYOMEGALIN"/>
    <property type="match status" value="1"/>
</dbReference>
<dbReference type="AlphaFoldDB" id="Q4ST95"/>
<comment type="caution">
    <text evidence="2">The sequence shown here is derived from an EMBL/GenBank/DDBJ whole genome shotgun (WGS) entry which is preliminary data.</text>
</comment>
<keyword evidence="1" id="KW-0175">Coiled coil</keyword>
<reference evidence="2" key="1">
    <citation type="journal article" date="2004" name="Nature">
        <title>Genome duplication in the teleost fish Tetraodon nigroviridis reveals the early vertebrate proto-karyotype.</title>
        <authorList>
            <person name="Jaillon O."/>
            <person name="Aury J.-M."/>
            <person name="Brunet F."/>
            <person name="Petit J.-L."/>
            <person name="Stange-Thomann N."/>
            <person name="Mauceli E."/>
            <person name="Bouneau L."/>
            <person name="Fischer C."/>
            <person name="Ozouf-Costaz C."/>
            <person name="Bernot A."/>
            <person name="Nicaud S."/>
            <person name="Jaffe D."/>
            <person name="Fisher S."/>
            <person name="Lutfalla G."/>
            <person name="Dossat C."/>
            <person name="Segurens B."/>
            <person name="Dasilva C."/>
            <person name="Salanoubat M."/>
            <person name="Levy M."/>
            <person name="Boudet N."/>
            <person name="Castellano S."/>
            <person name="Anthouard V."/>
            <person name="Jubin C."/>
            <person name="Castelli V."/>
            <person name="Katinka M."/>
            <person name="Vacherie B."/>
            <person name="Biemont C."/>
            <person name="Skalli Z."/>
            <person name="Cattolico L."/>
            <person name="Poulain J."/>
            <person name="De Berardinis V."/>
            <person name="Cruaud C."/>
            <person name="Duprat S."/>
            <person name="Brottier P."/>
            <person name="Coutanceau J.-P."/>
            <person name="Gouzy J."/>
            <person name="Parra G."/>
            <person name="Lardier G."/>
            <person name="Chapple C."/>
            <person name="McKernan K.J."/>
            <person name="McEwan P."/>
            <person name="Bosak S."/>
            <person name="Kellis M."/>
            <person name="Volff J.-N."/>
            <person name="Guigo R."/>
            <person name="Zody M.C."/>
            <person name="Mesirov J."/>
            <person name="Lindblad-Toh K."/>
            <person name="Birren B."/>
            <person name="Nusbaum C."/>
            <person name="Kahn D."/>
            <person name="Robinson-Rechavi M."/>
            <person name="Laudet V."/>
            <person name="Schachter V."/>
            <person name="Quetier F."/>
            <person name="Saurin W."/>
            <person name="Scarpelli C."/>
            <person name="Wincker P."/>
            <person name="Lander E.S."/>
            <person name="Weissenbach J."/>
            <person name="Roest Crollius H."/>
        </authorList>
    </citation>
    <scope>NUCLEOTIDE SEQUENCE [LARGE SCALE GENOMIC DNA]</scope>
</reference>